<evidence type="ECO:0000256" key="1">
    <source>
        <dbReference type="SAM" id="Phobius"/>
    </source>
</evidence>
<feature type="transmembrane region" description="Helical" evidence="1">
    <location>
        <begin position="66"/>
        <end position="95"/>
    </location>
</feature>
<feature type="transmembrane region" description="Helical" evidence="1">
    <location>
        <begin position="20"/>
        <end position="45"/>
    </location>
</feature>
<protein>
    <submittedName>
        <fullName evidence="2">Uncharacterized protein</fullName>
    </submittedName>
</protein>
<accession>A0A7Y3W650</accession>
<keyword evidence="1" id="KW-0812">Transmembrane</keyword>
<gene>
    <name evidence="2" type="ORF">HK107_14195</name>
</gene>
<keyword evidence="1" id="KW-0472">Membrane</keyword>
<comment type="caution">
    <text evidence="2">The sequence shown here is derived from an EMBL/GenBank/DDBJ whole genome shotgun (WGS) entry which is preliminary data.</text>
</comment>
<name>A0A7Y3W650_9PROT</name>
<dbReference type="Proteomes" id="UP000536835">
    <property type="component" value="Unassembled WGS sequence"/>
</dbReference>
<dbReference type="RefSeq" id="WP_173200942.1">
    <property type="nucleotide sequence ID" value="NZ_JABFCX010000003.1"/>
</dbReference>
<keyword evidence="1" id="KW-1133">Transmembrane helix</keyword>
<proteinExistence type="predicted"/>
<evidence type="ECO:0000313" key="2">
    <source>
        <dbReference type="EMBL" id="NNU17480.1"/>
    </source>
</evidence>
<organism evidence="2 3">
    <name type="scientific">Parvularcula mediterranea</name>
    <dbReference type="NCBI Taxonomy" id="2732508"/>
    <lineage>
        <taxon>Bacteria</taxon>
        <taxon>Pseudomonadati</taxon>
        <taxon>Pseudomonadota</taxon>
        <taxon>Alphaproteobacteria</taxon>
        <taxon>Parvularculales</taxon>
        <taxon>Parvularculaceae</taxon>
        <taxon>Parvularcula</taxon>
    </lineage>
</organism>
<sequence length="120" mass="13097">MKLRVENGEVSLSSLYKFLVVGWLIGVGSFTVLGTIFALPILYAADAPMVINGEMIAPEDKGARPYYLFPFVAVFAAVFNAVWFSGFMVLGLWLYRKFSGPFTITEISSSANGENRSPSG</sequence>
<keyword evidence="3" id="KW-1185">Reference proteome</keyword>
<dbReference type="AlphaFoldDB" id="A0A7Y3W650"/>
<evidence type="ECO:0000313" key="3">
    <source>
        <dbReference type="Proteomes" id="UP000536835"/>
    </source>
</evidence>
<dbReference type="EMBL" id="JABFCX010000003">
    <property type="protein sequence ID" value="NNU17480.1"/>
    <property type="molecule type" value="Genomic_DNA"/>
</dbReference>
<reference evidence="2 3" key="1">
    <citation type="submission" date="2020-05" db="EMBL/GenBank/DDBJ databases">
        <title>Parvularcula mediterraneae sp. nov., isolated from polypropylene straw from shallow seawater of the seashore of Laganas in Zakynthos island, Greece.</title>
        <authorList>
            <person name="Szabo I."/>
            <person name="Al-Omari J."/>
            <person name="Rado J."/>
            <person name="Szerdahelyi G.S."/>
        </authorList>
    </citation>
    <scope>NUCLEOTIDE SEQUENCE [LARGE SCALE GENOMIC DNA]</scope>
    <source>
        <strain evidence="2 3">ZS-1/3</strain>
    </source>
</reference>